<dbReference type="AlphaFoldDB" id="A0A1V6SDM3"/>
<comment type="caution">
    <text evidence="1">The sequence shown here is derived from an EMBL/GenBank/DDBJ whole genome shotgun (WGS) entry which is preliminary data.</text>
</comment>
<reference evidence="2" key="1">
    <citation type="journal article" date="2017" name="Nat. Microbiol.">
        <title>Global analysis of biosynthetic gene clusters reveals vast potential of secondary metabolite production in Penicillium species.</title>
        <authorList>
            <person name="Nielsen J.C."/>
            <person name="Grijseels S."/>
            <person name="Prigent S."/>
            <person name="Ji B."/>
            <person name="Dainat J."/>
            <person name="Nielsen K.F."/>
            <person name="Frisvad J.C."/>
            <person name="Workman M."/>
            <person name="Nielsen J."/>
        </authorList>
    </citation>
    <scope>NUCLEOTIDE SEQUENCE [LARGE SCALE GENOMIC DNA]</scope>
    <source>
        <strain evidence="2">IBT 29486</strain>
    </source>
</reference>
<dbReference type="EMBL" id="MDYP01000001">
    <property type="protein sequence ID" value="OQE12122.1"/>
    <property type="molecule type" value="Genomic_DNA"/>
</dbReference>
<name>A0A1V6SDM3_9EURO</name>
<organism evidence="1 2">
    <name type="scientific">Penicillium vulpinum</name>
    <dbReference type="NCBI Taxonomy" id="29845"/>
    <lineage>
        <taxon>Eukaryota</taxon>
        <taxon>Fungi</taxon>
        <taxon>Dikarya</taxon>
        <taxon>Ascomycota</taxon>
        <taxon>Pezizomycotina</taxon>
        <taxon>Eurotiomycetes</taxon>
        <taxon>Eurotiomycetidae</taxon>
        <taxon>Eurotiales</taxon>
        <taxon>Aspergillaceae</taxon>
        <taxon>Penicillium</taxon>
    </lineage>
</organism>
<protein>
    <submittedName>
        <fullName evidence="1">Uncharacterized protein</fullName>
    </submittedName>
</protein>
<dbReference type="Proteomes" id="UP000191518">
    <property type="component" value="Unassembled WGS sequence"/>
</dbReference>
<gene>
    <name evidence="1" type="ORF">PENVUL_c001G10056</name>
</gene>
<evidence type="ECO:0000313" key="1">
    <source>
        <dbReference type="EMBL" id="OQE12122.1"/>
    </source>
</evidence>
<sequence>MSNHTRGDKSRIIKRKFTPRKDWTEAVKEKIVQFFTYKQLLCGPFTDKPKSSQNAALQEALECTGCKHLHIIPYMMNADIAAGSYITSEYPPFFASKSVSDEHISPFDTDTAAYQNNNTTFWGDITSSQQHYYYNKIDSILKKAEAESGKPTDEATVLFAHYQVDFHIRQHYLAPQSILNLCRSKDDVRALNYWQWRTAAADETAFEDVPGWGVGWVHEPSNSIGHQIAAWRKGERKREKHLAEVKARWAEINEERQKQRTRTIKITFKGTHIRTHKYEPCEPPLTEKEIVRIAREKGAYAEAFLDCITL</sequence>
<dbReference type="OrthoDB" id="4226302at2759"/>
<evidence type="ECO:0000313" key="2">
    <source>
        <dbReference type="Proteomes" id="UP000191518"/>
    </source>
</evidence>
<keyword evidence="2" id="KW-1185">Reference proteome</keyword>
<accession>A0A1V6SDM3</accession>
<proteinExistence type="predicted"/>